<dbReference type="RefSeq" id="WP_042476585.1">
    <property type="nucleotide sequence ID" value="NZ_BAYX01000023.1"/>
</dbReference>
<evidence type="ECO:0000259" key="5">
    <source>
        <dbReference type="Pfam" id="PF13407"/>
    </source>
</evidence>
<comment type="subcellular location">
    <subcellularLocation>
        <location evidence="1">Cell envelope</location>
    </subcellularLocation>
</comment>
<dbReference type="Gene3D" id="3.40.50.2300">
    <property type="match status" value="2"/>
</dbReference>
<dbReference type="GO" id="GO:0030313">
    <property type="term" value="C:cell envelope"/>
    <property type="evidence" value="ECO:0007669"/>
    <property type="project" value="UniProtKB-SubCell"/>
</dbReference>
<protein>
    <submittedName>
        <fullName evidence="6">Ribose ABC transporter substrate-binding protein</fullName>
    </submittedName>
</protein>
<name>A0AA87QE86_RHIRH</name>
<feature type="domain" description="Periplasmic binding protein" evidence="5">
    <location>
        <begin position="35"/>
        <end position="292"/>
    </location>
</feature>
<dbReference type="Proteomes" id="UP000026941">
    <property type="component" value="Unassembled WGS sequence"/>
</dbReference>
<gene>
    <name evidence="6" type="primary">rbsB</name>
    <name evidence="6" type="ORF">RRH01S_23_00200</name>
</gene>
<keyword evidence="3 4" id="KW-0732">Signal</keyword>
<dbReference type="GO" id="GO:0030246">
    <property type="term" value="F:carbohydrate binding"/>
    <property type="evidence" value="ECO:0007669"/>
    <property type="project" value="UniProtKB-ARBA"/>
</dbReference>
<dbReference type="Pfam" id="PF13407">
    <property type="entry name" value="Peripla_BP_4"/>
    <property type="match status" value="1"/>
</dbReference>
<evidence type="ECO:0000256" key="2">
    <source>
        <dbReference type="ARBA" id="ARBA00007639"/>
    </source>
</evidence>
<evidence type="ECO:0000256" key="3">
    <source>
        <dbReference type="ARBA" id="ARBA00022729"/>
    </source>
</evidence>
<evidence type="ECO:0000256" key="4">
    <source>
        <dbReference type="SAM" id="SignalP"/>
    </source>
</evidence>
<evidence type="ECO:0000256" key="1">
    <source>
        <dbReference type="ARBA" id="ARBA00004196"/>
    </source>
</evidence>
<dbReference type="PANTHER" id="PTHR46847">
    <property type="entry name" value="D-ALLOSE-BINDING PERIPLASMIC PROTEIN-RELATED"/>
    <property type="match status" value="1"/>
</dbReference>
<feature type="signal peptide" evidence="4">
    <location>
        <begin position="1"/>
        <end position="29"/>
    </location>
</feature>
<evidence type="ECO:0000313" key="6">
    <source>
        <dbReference type="EMBL" id="GAJ96514.1"/>
    </source>
</evidence>
<feature type="chain" id="PRO_5041729516" evidence="4">
    <location>
        <begin position="30"/>
        <end position="337"/>
    </location>
</feature>
<evidence type="ECO:0000313" key="7">
    <source>
        <dbReference type="Proteomes" id="UP000026941"/>
    </source>
</evidence>
<comment type="caution">
    <text evidence="6">The sequence shown here is derived from an EMBL/GenBank/DDBJ whole genome shotgun (WGS) entry which is preliminary data.</text>
</comment>
<dbReference type="SUPFAM" id="SSF53822">
    <property type="entry name" value="Periplasmic binding protein-like I"/>
    <property type="match status" value="1"/>
</dbReference>
<dbReference type="AlphaFoldDB" id="A0AA87QE86"/>
<dbReference type="InterPro" id="IPR028082">
    <property type="entry name" value="Peripla_BP_I"/>
</dbReference>
<dbReference type="PANTHER" id="PTHR46847:SF1">
    <property type="entry name" value="D-ALLOSE-BINDING PERIPLASMIC PROTEIN-RELATED"/>
    <property type="match status" value="1"/>
</dbReference>
<dbReference type="EMBL" id="BAYX01000023">
    <property type="protein sequence ID" value="GAJ96514.1"/>
    <property type="molecule type" value="Genomic_DNA"/>
</dbReference>
<dbReference type="InterPro" id="IPR006311">
    <property type="entry name" value="TAT_signal"/>
</dbReference>
<organism evidence="6 7">
    <name type="scientific">Rhizobium rhizogenes NBRC 13257</name>
    <dbReference type="NCBI Taxonomy" id="1220581"/>
    <lineage>
        <taxon>Bacteria</taxon>
        <taxon>Pseudomonadati</taxon>
        <taxon>Pseudomonadota</taxon>
        <taxon>Alphaproteobacteria</taxon>
        <taxon>Hyphomicrobiales</taxon>
        <taxon>Rhizobiaceae</taxon>
        <taxon>Rhizobium/Agrobacterium group</taxon>
        <taxon>Rhizobium</taxon>
    </lineage>
</organism>
<sequence length="337" mass="35608">MKLTRRVLMAAAASVTMIASLAFGGPANAKPLKIAAIVQSLNTEYNVLWADAAKAHPALADGTATLTILDGRQDVLTQSNLFDTAITEKYDAIIFIPVDIDAGNDPIQRAKQAGIPVFGSNTVVSQVELYDSYINSNDVEAGELLAKAVIDKAGKDAKLVLLEGMLGQSAQVQRLQGIQNVLKANPGVMLLAQNTANWSRAEAITLMENFLTSHGDAIQGVLAENDEMAVGAVEGIRSHGLDPKKIPVAGVDGIKDALDAVKRGDQAMSILQDAKGQAQGAIDLALNKLVGQGYKPRAAVWDANGGTLAWNGGKEQHYYVPWLAVTSENVDKVLSGK</sequence>
<comment type="similarity">
    <text evidence="2">Belongs to the bacterial solute-binding protein 2 family.</text>
</comment>
<proteinExistence type="inferred from homology"/>
<dbReference type="PROSITE" id="PS51318">
    <property type="entry name" value="TAT"/>
    <property type="match status" value="1"/>
</dbReference>
<accession>A0AA87QE86</accession>
<dbReference type="InterPro" id="IPR025997">
    <property type="entry name" value="SBP_2_dom"/>
</dbReference>
<reference evidence="6 7" key="1">
    <citation type="submission" date="2014-05" db="EMBL/GenBank/DDBJ databases">
        <title>Whole genome shotgun sequence of Rhizobium rhizogenes NBRC 13257.</title>
        <authorList>
            <person name="Katano-Makiyama Y."/>
            <person name="Hosoyama A."/>
            <person name="Hashimoto M."/>
            <person name="Hosoyama Y."/>
            <person name="Noguchi M."/>
            <person name="Tsuchikane K."/>
            <person name="Kimura A."/>
            <person name="Ohji S."/>
            <person name="Ichikawa N."/>
            <person name="Yamazoe A."/>
            <person name="Fujita N."/>
        </authorList>
    </citation>
    <scope>NUCLEOTIDE SEQUENCE [LARGE SCALE GENOMIC DNA]</scope>
    <source>
        <strain evidence="6 7">NBRC 13257</strain>
    </source>
</reference>